<dbReference type="RefSeq" id="WP_344437840.1">
    <property type="nucleotide sequence ID" value="NZ_BAAALF010000002.1"/>
</dbReference>
<dbReference type="PROSITE" id="PS51257">
    <property type="entry name" value="PROKAR_LIPOPROTEIN"/>
    <property type="match status" value="1"/>
</dbReference>
<dbReference type="Proteomes" id="UP001500037">
    <property type="component" value="Unassembled WGS sequence"/>
</dbReference>
<organism evidence="3 4">
    <name type="scientific">Kitasatospora nipponensis</name>
    <dbReference type="NCBI Taxonomy" id="258049"/>
    <lineage>
        <taxon>Bacteria</taxon>
        <taxon>Bacillati</taxon>
        <taxon>Actinomycetota</taxon>
        <taxon>Actinomycetes</taxon>
        <taxon>Kitasatosporales</taxon>
        <taxon>Streptomycetaceae</taxon>
        <taxon>Kitasatospora</taxon>
    </lineage>
</organism>
<dbReference type="InterPro" id="IPR036514">
    <property type="entry name" value="SGNH_hydro_sf"/>
</dbReference>
<keyword evidence="3" id="KW-0378">Hydrolase</keyword>
<gene>
    <name evidence="3" type="ORF">GCM10009665_02040</name>
</gene>
<feature type="domain" description="SGNH hydrolase-type esterase" evidence="2">
    <location>
        <begin position="51"/>
        <end position="307"/>
    </location>
</feature>
<evidence type="ECO:0000259" key="2">
    <source>
        <dbReference type="Pfam" id="PF13472"/>
    </source>
</evidence>
<sequence>MIGRVQSACLLVALLAAAGCSAASPTGAGPVRPTARPFATPTPAPTGPYVAIGDSYTAGLQLQPSAGGPDGCGRSAVNYPSLVAKDLKLTGGDFTDVSCAGATTADLTAAQRVDGGANPAQLDRLTPGTRLVTLGIGGNDANFTKVMARCAEEGVAQALIAALDPRQADASPCRAFYTSGGTDQLTTLLNTVGDRLAAVLAEVHRRAPQARVYVVGYPALLPADPAPCTAVLGKAVPAGDLAFLAEKEQQLNGVLRARATAAGVGFVDTYTPSAGHDMCAGEAERWVEPPFPAPGRAPLHPNAAGQQGMAQAVLHTLRG</sequence>
<comment type="caution">
    <text evidence="3">The sequence shown here is derived from an EMBL/GenBank/DDBJ whole genome shotgun (WGS) entry which is preliminary data.</text>
</comment>
<evidence type="ECO:0000256" key="1">
    <source>
        <dbReference type="SAM" id="SignalP"/>
    </source>
</evidence>
<dbReference type="Pfam" id="PF13472">
    <property type="entry name" value="Lipase_GDSL_2"/>
    <property type="match status" value="1"/>
</dbReference>
<proteinExistence type="predicted"/>
<accession>A0ABP4G6X6</accession>
<dbReference type="PANTHER" id="PTHR37981:SF1">
    <property type="entry name" value="SGNH HYDROLASE-TYPE ESTERASE DOMAIN-CONTAINING PROTEIN"/>
    <property type="match status" value="1"/>
</dbReference>
<dbReference type="CDD" id="cd01823">
    <property type="entry name" value="SEST_like"/>
    <property type="match status" value="1"/>
</dbReference>
<feature type="chain" id="PRO_5047437028" evidence="1">
    <location>
        <begin position="29"/>
        <end position="319"/>
    </location>
</feature>
<name>A0ABP4G6X6_9ACTN</name>
<dbReference type="Gene3D" id="3.40.50.1110">
    <property type="entry name" value="SGNH hydrolase"/>
    <property type="match status" value="1"/>
</dbReference>
<keyword evidence="1" id="KW-0732">Signal</keyword>
<dbReference type="InterPro" id="IPR013830">
    <property type="entry name" value="SGNH_hydro"/>
</dbReference>
<keyword evidence="4" id="KW-1185">Reference proteome</keyword>
<evidence type="ECO:0000313" key="4">
    <source>
        <dbReference type="Proteomes" id="UP001500037"/>
    </source>
</evidence>
<dbReference type="InterPro" id="IPR037460">
    <property type="entry name" value="SEST-like"/>
</dbReference>
<feature type="signal peptide" evidence="1">
    <location>
        <begin position="1"/>
        <end position="28"/>
    </location>
</feature>
<dbReference type="PANTHER" id="PTHR37981">
    <property type="entry name" value="LIPASE 2"/>
    <property type="match status" value="1"/>
</dbReference>
<evidence type="ECO:0000313" key="3">
    <source>
        <dbReference type="EMBL" id="GAA1215823.1"/>
    </source>
</evidence>
<reference evidence="4" key="1">
    <citation type="journal article" date="2019" name="Int. J. Syst. Evol. Microbiol.">
        <title>The Global Catalogue of Microorganisms (GCM) 10K type strain sequencing project: providing services to taxonomists for standard genome sequencing and annotation.</title>
        <authorList>
            <consortium name="The Broad Institute Genomics Platform"/>
            <consortium name="The Broad Institute Genome Sequencing Center for Infectious Disease"/>
            <person name="Wu L."/>
            <person name="Ma J."/>
        </authorList>
    </citation>
    <scope>NUCLEOTIDE SEQUENCE [LARGE SCALE GENOMIC DNA]</scope>
    <source>
        <strain evidence="4">JCM 13004</strain>
    </source>
</reference>
<dbReference type="EMBL" id="BAAALF010000002">
    <property type="protein sequence ID" value="GAA1215823.1"/>
    <property type="molecule type" value="Genomic_DNA"/>
</dbReference>
<dbReference type="GO" id="GO:0016787">
    <property type="term" value="F:hydrolase activity"/>
    <property type="evidence" value="ECO:0007669"/>
    <property type="project" value="UniProtKB-KW"/>
</dbReference>
<protein>
    <submittedName>
        <fullName evidence="3">SGNH/GDSL hydrolase family protein</fullName>
    </submittedName>
</protein>
<dbReference type="SUPFAM" id="SSF52266">
    <property type="entry name" value="SGNH hydrolase"/>
    <property type="match status" value="1"/>
</dbReference>